<keyword evidence="4 9" id="KW-0812">Transmembrane</keyword>
<evidence type="ECO:0000256" key="8">
    <source>
        <dbReference type="PIRNR" id="PIRNR018472"/>
    </source>
</evidence>
<evidence type="ECO:0000256" key="7">
    <source>
        <dbReference type="ARBA" id="ARBA00023136"/>
    </source>
</evidence>
<dbReference type="GO" id="GO:0005886">
    <property type="term" value="C:plasma membrane"/>
    <property type="evidence" value="ECO:0007669"/>
    <property type="project" value="UniProtKB-SubCell"/>
</dbReference>
<evidence type="ECO:0000313" key="11">
    <source>
        <dbReference type="Proteomes" id="UP000218327"/>
    </source>
</evidence>
<evidence type="ECO:0000256" key="3">
    <source>
        <dbReference type="ARBA" id="ARBA00022475"/>
    </source>
</evidence>
<evidence type="ECO:0000256" key="4">
    <source>
        <dbReference type="ARBA" id="ARBA00022692"/>
    </source>
</evidence>
<keyword evidence="8" id="KW-0997">Cell inner membrane</keyword>
<feature type="transmembrane region" description="Helical" evidence="9">
    <location>
        <begin position="72"/>
        <end position="92"/>
    </location>
</feature>
<dbReference type="GO" id="GO:0008360">
    <property type="term" value="P:regulation of cell shape"/>
    <property type="evidence" value="ECO:0007669"/>
    <property type="project" value="UniProtKB-UniRule"/>
</dbReference>
<sequence length="162" mass="18228">MPVRAHSIWVIFLSFFIAYLLAIVPFPEWAMNYRPEWVPMVLIYWVMALPYRVGIGSAWAAGLLLDILEGSILGLNATALVIVAYVTLSLHLRLRMFSTLQQSGLVLALIGLNLILCNWLQIVTGQSVASNLMFLMAALTSAIIWPSLFQLLRQIRRGFDVH</sequence>
<dbReference type="InterPro" id="IPR007227">
    <property type="entry name" value="Cell_shape_determining_MreD"/>
</dbReference>
<dbReference type="NCBIfam" id="TIGR03426">
    <property type="entry name" value="shape_MreD"/>
    <property type="match status" value="1"/>
</dbReference>
<evidence type="ECO:0000256" key="1">
    <source>
        <dbReference type="ARBA" id="ARBA00004651"/>
    </source>
</evidence>
<protein>
    <recommendedName>
        <fullName evidence="8">Rod shape-determining protein MreD</fullName>
    </recommendedName>
</protein>
<dbReference type="PIRSF" id="PIRSF018472">
    <property type="entry name" value="MreD_proteobac"/>
    <property type="match status" value="1"/>
</dbReference>
<comment type="function">
    <text evidence="8">Involved in formation of the rod shape of the cell. May also contribute to regulation of formation of penicillin-binding proteins.</text>
</comment>
<evidence type="ECO:0000256" key="2">
    <source>
        <dbReference type="ARBA" id="ARBA00007776"/>
    </source>
</evidence>
<feature type="transmembrane region" description="Helical" evidence="9">
    <location>
        <begin position="6"/>
        <end position="26"/>
    </location>
</feature>
<feature type="transmembrane region" description="Helical" evidence="9">
    <location>
        <begin position="128"/>
        <end position="149"/>
    </location>
</feature>
<organism evidence="10 11">
    <name type="scientific">SAR86 cluster bacterium</name>
    <dbReference type="NCBI Taxonomy" id="2030880"/>
    <lineage>
        <taxon>Bacteria</taxon>
        <taxon>Pseudomonadati</taxon>
        <taxon>Pseudomonadota</taxon>
        <taxon>Gammaproteobacteria</taxon>
        <taxon>SAR86 cluster</taxon>
    </lineage>
</organism>
<keyword evidence="6 9" id="KW-1133">Transmembrane helix</keyword>
<feature type="transmembrane region" description="Helical" evidence="9">
    <location>
        <begin position="38"/>
        <end position="60"/>
    </location>
</feature>
<proteinExistence type="inferred from homology"/>
<gene>
    <name evidence="10" type="primary">mreD</name>
    <name evidence="10" type="ORF">COA96_05685</name>
</gene>
<dbReference type="Proteomes" id="UP000218327">
    <property type="component" value="Unassembled WGS sequence"/>
</dbReference>
<dbReference type="InterPro" id="IPR026034">
    <property type="entry name" value="MreD_proteobac"/>
</dbReference>
<comment type="similarity">
    <text evidence="2 8">Belongs to the MreD family.</text>
</comment>
<feature type="transmembrane region" description="Helical" evidence="9">
    <location>
        <begin position="104"/>
        <end position="122"/>
    </location>
</feature>
<name>A0A2A5B415_9GAMM</name>
<evidence type="ECO:0000256" key="9">
    <source>
        <dbReference type="SAM" id="Phobius"/>
    </source>
</evidence>
<keyword evidence="3 8" id="KW-1003">Cell membrane</keyword>
<reference evidence="11" key="1">
    <citation type="submission" date="2017-08" db="EMBL/GenBank/DDBJ databases">
        <title>A dynamic microbial community with high functional redundancy inhabits the cold, oxic subseafloor aquifer.</title>
        <authorList>
            <person name="Tully B.J."/>
            <person name="Wheat C.G."/>
            <person name="Glazer B.T."/>
            <person name="Huber J.A."/>
        </authorList>
    </citation>
    <scope>NUCLEOTIDE SEQUENCE [LARGE SCALE GENOMIC DNA]</scope>
</reference>
<evidence type="ECO:0000256" key="6">
    <source>
        <dbReference type="ARBA" id="ARBA00022989"/>
    </source>
</evidence>
<dbReference type="AlphaFoldDB" id="A0A2A5B415"/>
<dbReference type="PANTHER" id="PTHR37484">
    <property type="entry name" value="ROD SHAPE-DETERMINING PROTEIN MRED"/>
    <property type="match status" value="1"/>
</dbReference>
<comment type="subcellular location">
    <subcellularLocation>
        <location evidence="8">Cell inner membrane</location>
    </subcellularLocation>
    <subcellularLocation>
        <location evidence="1">Cell membrane</location>
        <topology evidence="1">Multi-pass membrane protein</topology>
    </subcellularLocation>
</comment>
<evidence type="ECO:0000256" key="5">
    <source>
        <dbReference type="ARBA" id="ARBA00022960"/>
    </source>
</evidence>
<comment type="caution">
    <text evidence="10">The sequence shown here is derived from an EMBL/GenBank/DDBJ whole genome shotgun (WGS) entry which is preliminary data.</text>
</comment>
<dbReference type="Pfam" id="PF04093">
    <property type="entry name" value="MreD"/>
    <property type="match status" value="1"/>
</dbReference>
<dbReference type="PANTHER" id="PTHR37484:SF1">
    <property type="entry name" value="ROD SHAPE-DETERMINING PROTEIN MRED"/>
    <property type="match status" value="1"/>
</dbReference>
<keyword evidence="7 8" id="KW-0472">Membrane</keyword>
<keyword evidence="5 8" id="KW-0133">Cell shape</keyword>
<dbReference type="EMBL" id="NVVJ01000012">
    <property type="protein sequence ID" value="PCJ26232.1"/>
    <property type="molecule type" value="Genomic_DNA"/>
</dbReference>
<accession>A0A2A5B415</accession>
<evidence type="ECO:0000313" key="10">
    <source>
        <dbReference type="EMBL" id="PCJ26232.1"/>
    </source>
</evidence>